<gene>
    <name evidence="2" type="ORF">GTQ55_15370</name>
    <name evidence="1" type="ORF">HNQ53_002837</name>
</gene>
<name>A0A6P1THC2_9GAMM</name>
<keyword evidence="3" id="KW-1185">Reference proteome</keyword>
<proteinExistence type="predicted"/>
<dbReference type="Proteomes" id="UP000464675">
    <property type="component" value="Chromosome"/>
</dbReference>
<organism evidence="1 4">
    <name type="scientific">Microbulbifer hydrolyticus</name>
    <dbReference type="NCBI Taxonomy" id="48074"/>
    <lineage>
        <taxon>Bacteria</taxon>
        <taxon>Pseudomonadati</taxon>
        <taxon>Pseudomonadota</taxon>
        <taxon>Gammaproteobacteria</taxon>
        <taxon>Cellvibrionales</taxon>
        <taxon>Microbulbiferaceae</taxon>
        <taxon>Microbulbifer</taxon>
    </lineage>
</organism>
<dbReference type="AlphaFoldDB" id="A0A6P1THC2"/>
<sequence length="92" mass="9171">MAHFLVFADQPNKRRSDGLNALVVEAADAASAPAAARALVGGSATTFDNFAVTEIAPGVQFALQGNGVVGQPGNSLGLPTVDRGGNVPLAAL</sequence>
<accession>A0A6P1THC2</accession>
<dbReference type="Proteomes" id="UP000563601">
    <property type="component" value="Unassembled WGS sequence"/>
</dbReference>
<dbReference type="RefSeq" id="WP_161859520.1">
    <property type="nucleotide sequence ID" value="NZ_CP047491.1"/>
</dbReference>
<reference evidence="2 3" key="1">
    <citation type="submission" date="2020-01" db="EMBL/GenBank/DDBJ databases">
        <title>The possibility of degradation of plastic by Microbulbifer hydrolyticus IRE-31.</title>
        <authorList>
            <person name="Liu L."/>
        </authorList>
    </citation>
    <scope>NUCLEOTIDE SEQUENCE [LARGE SCALE GENOMIC DNA]</scope>
    <source>
        <strain evidence="2 3">IRE-31</strain>
    </source>
</reference>
<evidence type="ECO:0000313" key="2">
    <source>
        <dbReference type="EMBL" id="QHQ40222.1"/>
    </source>
</evidence>
<dbReference type="EMBL" id="JACHHR010000003">
    <property type="protein sequence ID" value="MBB5212612.1"/>
    <property type="molecule type" value="Genomic_DNA"/>
</dbReference>
<evidence type="ECO:0000313" key="3">
    <source>
        <dbReference type="Proteomes" id="UP000464675"/>
    </source>
</evidence>
<evidence type="ECO:0000313" key="1">
    <source>
        <dbReference type="EMBL" id="MBB5212612.1"/>
    </source>
</evidence>
<reference evidence="1 4" key="2">
    <citation type="submission" date="2020-08" db="EMBL/GenBank/DDBJ databases">
        <title>Genomic Encyclopedia of Type Strains, Phase IV (KMG-IV): sequencing the most valuable type-strain genomes for metagenomic binning, comparative biology and taxonomic classification.</title>
        <authorList>
            <person name="Goeker M."/>
        </authorList>
    </citation>
    <scope>NUCLEOTIDE SEQUENCE [LARGE SCALE GENOMIC DNA]</scope>
    <source>
        <strain evidence="1 4">DSM 11525</strain>
    </source>
</reference>
<dbReference type="EMBL" id="CP047491">
    <property type="protein sequence ID" value="QHQ40222.1"/>
    <property type="molecule type" value="Genomic_DNA"/>
</dbReference>
<evidence type="ECO:0000313" key="4">
    <source>
        <dbReference type="Proteomes" id="UP000563601"/>
    </source>
</evidence>
<protein>
    <submittedName>
        <fullName evidence="1">Uncharacterized protein</fullName>
    </submittedName>
</protein>